<dbReference type="InterPro" id="IPR032710">
    <property type="entry name" value="NTF2-like_dom_sf"/>
</dbReference>
<accession>A0ABQ3YQF3</accession>
<evidence type="ECO:0000259" key="1">
    <source>
        <dbReference type="Pfam" id="PF12680"/>
    </source>
</evidence>
<proteinExistence type="predicted"/>
<evidence type="ECO:0000313" key="3">
    <source>
        <dbReference type="Proteomes" id="UP000637628"/>
    </source>
</evidence>
<dbReference type="EMBL" id="BOML01000010">
    <property type="protein sequence ID" value="GID99780.1"/>
    <property type="molecule type" value="Genomic_DNA"/>
</dbReference>
<dbReference type="Gene3D" id="3.10.450.50">
    <property type="match status" value="1"/>
</dbReference>
<feature type="domain" description="SnoaL-like" evidence="1">
    <location>
        <begin position="9"/>
        <end position="102"/>
    </location>
</feature>
<sequence length="118" mass="12958">MRTASVRGDYLAEDVVIEWPFAAGGPRRVEGRAAFVAMAGPGRAALPFRFDELTVDAVHETADPEVIVAEYRLGGTIKATGERRSSALISVIRVRDDRVTHWREYQDTLAIAQAMTPS</sequence>
<gene>
    <name evidence="2" type="ORF">Adu01nite_11310</name>
</gene>
<dbReference type="InterPro" id="IPR037401">
    <property type="entry name" value="SnoaL-like"/>
</dbReference>
<dbReference type="Proteomes" id="UP000637628">
    <property type="component" value="Unassembled WGS sequence"/>
</dbReference>
<name>A0ABQ3YQF3_9ACTN</name>
<comment type="caution">
    <text evidence="2">The sequence shown here is derived from an EMBL/GenBank/DDBJ whole genome shotgun (WGS) entry which is preliminary data.</text>
</comment>
<dbReference type="Pfam" id="PF12680">
    <property type="entry name" value="SnoaL_2"/>
    <property type="match status" value="1"/>
</dbReference>
<evidence type="ECO:0000313" key="2">
    <source>
        <dbReference type="EMBL" id="GID99780.1"/>
    </source>
</evidence>
<keyword evidence="3" id="KW-1185">Reference proteome</keyword>
<reference evidence="2 3" key="1">
    <citation type="submission" date="2021-01" db="EMBL/GenBank/DDBJ databases">
        <title>Whole genome shotgun sequence of Actinoplanes durhamensis NBRC 14914.</title>
        <authorList>
            <person name="Komaki H."/>
            <person name="Tamura T."/>
        </authorList>
    </citation>
    <scope>NUCLEOTIDE SEQUENCE [LARGE SCALE GENOMIC DNA]</scope>
    <source>
        <strain evidence="2 3">NBRC 14914</strain>
    </source>
</reference>
<protein>
    <recommendedName>
        <fullName evidence="1">SnoaL-like domain-containing protein</fullName>
    </recommendedName>
</protein>
<organism evidence="2 3">
    <name type="scientific">Paractinoplanes durhamensis</name>
    <dbReference type="NCBI Taxonomy" id="113563"/>
    <lineage>
        <taxon>Bacteria</taxon>
        <taxon>Bacillati</taxon>
        <taxon>Actinomycetota</taxon>
        <taxon>Actinomycetes</taxon>
        <taxon>Micromonosporales</taxon>
        <taxon>Micromonosporaceae</taxon>
        <taxon>Paractinoplanes</taxon>
    </lineage>
</organism>
<dbReference type="SUPFAM" id="SSF54427">
    <property type="entry name" value="NTF2-like"/>
    <property type="match status" value="1"/>
</dbReference>